<dbReference type="KEGG" id="cmy:102930900"/>
<evidence type="ECO:0000256" key="10">
    <source>
        <dbReference type="RuleBase" id="RU363047"/>
    </source>
</evidence>
<feature type="transmembrane region" description="Helical" evidence="10">
    <location>
        <begin position="142"/>
        <end position="164"/>
    </location>
</feature>
<feature type="transmembrane region" description="Helical" evidence="10">
    <location>
        <begin position="276"/>
        <end position="296"/>
    </location>
</feature>
<dbReference type="InterPro" id="IPR050402">
    <property type="entry name" value="OR51/52/56-like"/>
</dbReference>
<keyword evidence="9" id="KW-0297">G-protein coupled receptor</keyword>
<dbReference type="Gene3D" id="1.20.1070.10">
    <property type="entry name" value="Rhodopsin 7-helix transmembrane proteins"/>
    <property type="match status" value="1"/>
</dbReference>
<evidence type="ECO:0000256" key="1">
    <source>
        <dbReference type="ARBA" id="ARBA00002936"/>
    </source>
</evidence>
<evidence type="ECO:0000256" key="3">
    <source>
        <dbReference type="ARBA" id="ARBA00022606"/>
    </source>
</evidence>
<dbReference type="GO" id="GO:0005886">
    <property type="term" value="C:plasma membrane"/>
    <property type="evidence" value="ECO:0007669"/>
    <property type="project" value="UniProtKB-SubCell"/>
</dbReference>
<gene>
    <name evidence="12" type="ORF">UY3_17518</name>
</gene>
<dbReference type="CDD" id="cd15951">
    <property type="entry name" value="7tmA_OR52R_52L-like"/>
    <property type="match status" value="1"/>
</dbReference>
<evidence type="ECO:0000256" key="7">
    <source>
        <dbReference type="ARBA" id="ARBA00023136"/>
    </source>
</evidence>
<dbReference type="AlphaFoldDB" id="M7AJY9"/>
<dbReference type="InterPro" id="IPR000725">
    <property type="entry name" value="Olfact_rcpt"/>
</dbReference>
<dbReference type="Proteomes" id="UP000031443">
    <property type="component" value="Unassembled WGS sequence"/>
</dbReference>
<feature type="transmembrane region" description="Helical" evidence="10">
    <location>
        <begin position="62"/>
        <end position="84"/>
    </location>
</feature>
<dbReference type="GO" id="GO:0004930">
    <property type="term" value="F:G protein-coupled receptor activity"/>
    <property type="evidence" value="ECO:0007669"/>
    <property type="project" value="UniProtKB-KW"/>
</dbReference>
<dbReference type="PRINTS" id="PR00245">
    <property type="entry name" value="OLFACTORYR"/>
</dbReference>
<proteinExistence type="inferred from homology"/>
<dbReference type="PANTHER" id="PTHR26450:SF87">
    <property type="entry name" value="OLFACTORY RECEPTOR 51F2"/>
    <property type="match status" value="1"/>
</dbReference>
<feature type="transmembrane region" description="Helical" evidence="10">
    <location>
        <begin position="104"/>
        <end position="122"/>
    </location>
</feature>
<reference evidence="13" key="1">
    <citation type="journal article" date="2013" name="Nat. Genet.">
        <title>The draft genomes of soft-shell turtle and green sea turtle yield insights into the development and evolution of the turtle-specific body plan.</title>
        <authorList>
            <person name="Wang Z."/>
            <person name="Pascual-Anaya J."/>
            <person name="Zadissa A."/>
            <person name="Li W."/>
            <person name="Niimura Y."/>
            <person name="Huang Z."/>
            <person name="Li C."/>
            <person name="White S."/>
            <person name="Xiong Z."/>
            <person name="Fang D."/>
            <person name="Wang B."/>
            <person name="Ming Y."/>
            <person name="Chen Y."/>
            <person name="Zheng Y."/>
            <person name="Kuraku S."/>
            <person name="Pignatelli M."/>
            <person name="Herrero J."/>
            <person name="Beal K."/>
            <person name="Nozawa M."/>
            <person name="Li Q."/>
            <person name="Wang J."/>
            <person name="Zhang H."/>
            <person name="Yu L."/>
            <person name="Shigenobu S."/>
            <person name="Wang J."/>
            <person name="Liu J."/>
            <person name="Flicek P."/>
            <person name="Searle S."/>
            <person name="Wang J."/>
            <person name="Kuratani S."/>
            <person name="Yin Y."/>
            <person name="Aken B."/>
            <person name="Zhang G."/>
            <person name="Irie N."/>
        </authorList>
    </citation>
    <scope>NUCLEOTIDE SEQUENCE [LARGE SCALE GENOMIC DNA]</scope>
</reference>
<comment type="subcellular location">
    <subcellularLocation>
        <location evidence="10">Cell membrane</location>
        <topology evidence="10">Multi-pass membrane protein</topology>
    </subcellularLocation>
    <subcellularLocation>
        <location evidence="2">Membrane</location>
        <topology evidence="2">Multi-pass membrane protein</topology>
    </subcellularLocation>
</comment>
<keyword evidence="5 10" id="KW-0552">Olfaction</keyword>
<dbReference type="PRINTS" id="PR00237">
    <property type="entry name" value="GPCRRHODOPSN"/>
</dbReference>
<keyword evidence="13" id="KW-1185">Reference proteome</keyword>
<dbReference type="PANTHER" id="PTHR26450">
    <property type="entry name" value="OLFACTORY RECEPTOR 56B1-RELATED"/>
    <property type="match status" value="1"/>
</dbReference>
<evidence type="ECO:0000313" key="12">
    <source>
        <dbReference type="EMBL" id="EMP25421.1"/>
    </source>
</evidence>
<dbReference type="Pfam" id="PF13853">
    <property type="entry name" value="7tm_4"/>
    <property type="match status" value="1"/>
</dbReference>
<keyword evidence="9 12" id="KW-0675">Receptor</keyword>
<feature type="domain" description="G-protein coupled receptors family 1 profile" evidence="11">
    <location>
        <begin position="43"/>
        <end position="294"/>
    </location>
</feature>
<organism evidence="12 13">
    <name type="scientific">Chelonia mydas</name>
    <name type="common">Green sea-turtle</name>
    <name type="synonym">Chelonia agassizi</name>
    <dbReference type="NCBI Taxonomy" id="8469"/>
    <lineage>
        <taxon>Eukaryota</taxon>
        <taxon>Metazoa</taxon>
        <taxon>Chordata</taxon>
        <taxon>Craniata</taxon>
        <taxon>Vertebrata</taxon>
        <taxon>Euteleostomi</taxon>
        <taxon>Archelosauria</taxon>
        <taxon>Testudinata</taxon>
        <taxon>Testudines</taxon>
        <taxon>Cryptodira</taxon>
        <taxon>Durocryptodira</taxon>
        <taxon>Americhelydia</taxon>
        <taxon>Chelonioidea</taxon>
        <taxon>Cheloniidae</taxon>
        <taxon>Chelonia</taxon>
    </lineage>
</organism>
<comment type="function">
    <text evidence="1">Odorant receptor.</text>
</comment>
<evidence type="ECO:0000256" key="9">
    <source>
        <dbReference type="RuleBase" id="RU000688"/>
    </source>
</evidence>
<feature type="transmembrane region" description="Helical" evidence="10">
    <location>
        <begin position="209"/>
        <end position="228"/>
    </location>
</feature>
<dbReference type="eggNOG" id="ENOG502TE96">
    <property type="taxonomic scope" value="Eukaryota"/>
</dbReference>
<evidence type="ECO:0000256" key="2">
    <source>
        <dbReference type="ARBA" id="ARBA00004141"/>
    </source>
</evidence>
<keyword evidence="3 10" id="KW-0716">Sensory transduction</keyword>
<dbReference type="OrthoDB" id="9414454at2759"/>
<sequence>MSDSNTTDSTAAPLILVDCPGLEAAHVWISIPFCAMYTTAILGNFTILFIVKREPSLHGPMYYFLCMLAITDLIISTSTLPKMLSIFWFNSREISFSACITQMYFVHCFSGMESGILVAMALDRYVAICHPLRHSTILTNPIVAKIGLAVVLRGGILALPYPFLARRWPYCRTNIIPHFFCGHIAVVNLACADIRISSYYGLFDLFSEIGMDVFFIAVSYTQILRAIFRLPTKDARLKTFGTCISHLCAISALYIPNFFSSLLFRFGHNVPLHVHVLISSVYQLVPPMLHPIIYGVRTKEIWGRLLQLVTHKET</sequence>
<keyword evidence="6 10" id="KW-1133">Transmembrane helix</keyword>
<feature type="transmembrane region" description="Helical" evidence="10">
    <location>
        <begin position="27"/>
        <end position="50"/>
    </location>
</feature>
<dbReference type="PROSITE" id="PS00237">
    <property type="entry name" value="G_PROTEIN_RECEP_F1_1"/>
    <property type="match status" value="1"/>
</dbReference>
<accession>M7AJY9</accession>
<evidence type="ECO:0000313" key="13">
    <source>
        <dbReference type="Proteomes" id="UP000031443"/>
    </source>
</evidence>
<comment type="similarity">
    <text evidence="9">Belongs to the G-protein coupled receptor 1 family.</text>
</comment>
<keyword evidence="8 9" id="KW-0807">Transducer</keyword>
<evidence type="ECO:0000256" key="5">
    <source>
        <dbReference type="ARBA" id="ARBA00022725"/>
    </source>
</evidence>
<evidence type="ECO:0000256" key="6">
    <source>
        <dbReference type="ARBA" id="ARBA00022989"/>
    </source>
</evidence>
<keyword evidence="4 9" id="KW-0812">Transmembrane</keyword>
<dbReference type="InterPro" id="IPR017452">
    <property type="entry name" value="GPCR_Rhodpsn_7TM"/>
</dbReference>
<keyword evidence="10" id="KW-1003">Cell membrane</keyword>
<keyword evidence="7 10" id="KW-0472">Membrane</keyword>
<feature type="transmembrane region" description="Helical" evidence="10">
    <location>
        <begin position="240"/>
        <end position="264"/>
    </location>
</feature>
<dbReference type="PROSITE" id="PS50262">
    <property type="entry name" value="G_PROTEIN_RECEP_F1_2"/>
    <property type="match status" value="1"/>
</dbReference>
<evidence type="ECO:0000256" key="4">
    <source>
        <dbReference type="ARBA" id="ARBA00022692"/>
    </source>
</evidence>
<protein>
    <recommendedName>
        <fullName evidence="10">Olfactory receptor</fullName>
    </recommendedName>
</protein>
<evidence type="ECO:0000256" key="8">
    <source>
        <dbReference type="ARBA" id="ARBA00023224"/>
    </source>
</evidence>
<dbReference type="EMBL" id="KB589994">
    <property type="protein sequence ID" value="EMP25421.1"/>
    <property type="molecule type" value="Genomic_DNA"/>
</dbReference>
<dbReference type="InterPro" id="IPR000276">
    <property type="entry name" value="GPCR_Rhodpsn"/>
</dbReference>
<evidence type="ECO:0000259" key="11">
    <source>
        <dbReference type="PROSITE" id="PS50262"/>
    </source>
</evidence>
<dbReference type="GO" id="GO:0004984">
    <property type="term" value="F:olfactory receptor activity"/>
    <property type="evidence" value="ECO:0007669"/>
    <property type="project" value="InterPro"/>
</dbReference>
<name>M7AJY9_CHEMY</name>
<dbReference type="FunFam" id="1.20.1070.10:FF:000006">
    <property type="entry name" value="Olfactory receptor"/>
    <property type="match status" value="1"/>
</dbReference>
<dbReference type="SUPFAM" id="SSF81321">
    <property type="entry name" value="Family A G protein-coupled receptor-like"/>
    <property type="match status" value="1"/>
</dbReference>